<feature type="non-terminal residue" evidence="2">
    <location>
        <position position="1"/>
    </location>
</feature>
<dbReference type="Proteomes" id="UP000187203">
    <property type="component" value="Unassembled WGS sequence"/>
</dbReference>
<protein>
    <submittedName>
        <fullName evidence="2">Uncharacterized protein</fullName>
    </submittedName>
</protein>
<reference evidence="3" key="1">
    <citation type="submission" date="2013-09" db="EMBL/GenBank/DDBJ databases">
        <title>Corchorus olitorius genome sequencing.</title>
        <authorList>
            <person name="Alam M."/>
            <person name="Haque M.S."/>
            <person name="Islam M.S."/>
            <person name="Emdad E.M."/>
            <person name="Islam M.M."/>
            <person name="Ahmed B."/>
            <person name="Halim A."/>
            <person name="Hossen Q.M.M."/>
            <person name="Hossain M.Z."/>
            <person name="Ahmed R."/>
            <person name="Khan M.M."/>
            <person name="Islam R."/>
            <person name="Rashid M.M."/>
            <person name="Khan S.A."/>
            <person name="Rahman M.S."/>
            <person name="Alam M."/>
            <person name="Yahiya A.S."/>
            <person name="Khan M.S."/>
            <person name="Azam M.S."/>
            <person name="Haque T."/>
            <person name="Lashkar M.Z.H."/>
            <person name="Akhand A.I."/>
            <person name="Morshed G."/>
            <person name="Roy S."/>
            <person name="Uddin K.S."/>
            <person name="Rabeya T."/>
            <person name="Hossain A.S."/>
            <person name="Chowdhury A."/>
            <person name="Snigdha A.R."/>
            <person name="Mortoza M.S."/>
            <person name="Matin S.A."/>
            <person name="Hoque S.M.E."/>
            <person name="Islam M.K."/>
            <person name="Roy D.K."/>
            <person name="Haider R."/>
            <person name="Moosa M.M."/>
            <person name="Elias S.M."/>
            <person name="Hasan A.M."/>
            <person name="Jahan S."/>
            <person name="Shafiuddin M."/>
            <person name="Mahmood N."/>
            <person name="Shommy N.S."/>
        </authorList>
    </citation>
    <scope>NUCLEOTIDE SEQUENCE [LARGE SCALE GENOMIC DNA]</scope>
    <source>
        <strain evidence="3">cv. O-4</strain>
    </source>
</reference>
<evidence type="ECO:0000313" key="2">
    <source>
        <dbReference type="EMBL" id="OMP13863.1"/>
    </source>
</evidence>
<dbReference type="EMBL" id="AWUE01003028">
    <property type="protein sequence ID" value="OMP13863.1"/>
    <property type="molecule type" value="Genomic_DNA"/>
</dbReference>
<proteinExistence type="predicted"/>
<feature type="compositionally biased region" description="Low complexity" evidence="1">
    <location>
        <begin position="88"/>
        <end position="99"/>
    </location>
</feature>
<feature type="region of interest" description="Disordered" evidence="1">
    <location>
        <begin position="69"/>
        <end position="132"/>
    </location>
</feature>
<sequence>PHLTLIHHAGTATRQCAVARVRVCVVRPGVHAGFRHPGRDQPVARRGLHARCLCGAAGRSSLRAAALGGTGRRLCRQRRGRPHHRRAAAAPAAPPQRAAPDPDDCHHRRGHRDQQRHAGRVRGRKPALPGRARLGCLAGSGRHPPHPAGAEHHRAVVRTDGRAHAAAQAHATRPRAARDCGVAESRGAAGHQCRRPVPADLVCSGCAGRVVGRADRPVLQRGLPVDGPADAAQGHRGHHPGRPGRYSRRDAGRPVPGVCRGAVGGLHRLDHARRGGVRSAVPDPAGAAARAVRQGAGTQGLRRPTWNGSTISGRSTATWCSRWASMHCWRCPFT</sequence>
<dbReference type="AlphaFoldDB" id="A0A1R3L3C2"/>
<name>A0A1R3L3C2_9ROSI</name>
<accession>A0A1R3L3C2</accession>
<feature type="compositionally biased region" description="Basic residues" evidence="1">
    <location>
        <begin position="73"/>
        <end position="87"/>
    </location>
</feature>
<feature type="region of interest" description="Disordered" evidence="1">
    <location>
        <begin position="221"/>
        <end position="254"/>
    </location>
</feature>
<comment type="caution">
    <text evidence="2">The sequence shown here is derived from an EMBL/GenBank/DDBJ whole genome shotgun (WGS) entry which is preliminary data.</text>
</comment>
<gene>
    <name evidence="2" type="ORF">COLO4_00785</name>
</gene>
<organism evidence="2 3">
    <name type="scientific">Corchorus olitorius</name>
    <dbReference type="NCBI Taxonomy" id="93759"/>
    <lineage>
        <taxon>Eukaryota</taxon>
        <taxon>Viridiplantae</taxon>
        <taxon>Streptophyta</taxon>
        <taxon>Embryophyta</taxon>
        <taxon>Tracheophyta</taxon>
        <taxon>Spermatophyta</taxon>
        <taxon>Magnoliopsida</taxon>
        <taxon>eudicotyledons</taxon>
        <taxon>Gunneridae</taxon>
        <taxon>Pentapetalae</taxon>
        <taxon>rosids</taxon>
        <taxon>malvids</taxon>
        <taxon>Malvales</taxon>
        <taxon>Malvaceae</taxon>
        <taxon>Grewioideae</taxon>
        <taxon>Apeibeae</taxon>
        <taxon>Corchorus</taxon>
    </lineage>
</organism>
<feature type="compositionally biased region" description="Basic residues" evidence="1">
    <location>
        <begin position="235"/>
        <end position="246"/>
    </location>
</feature>
<evidence type="ECO:0000256" key="1">
    <source>
        <dbReference type="SAM" id="MobiDB-lite"/>
    </source>
</evidence>
<keyword evidence="3" id="KW-1185">Reference proteome</keyword>
<evidence type="ECO:0000313" key="3">
    <source>
        <dbReference type="Proteomes" id="UP000187203"/>
    </source>
</evidence>